<accession>A0AAE0CGH7</accession>
<evidence type="ECO:0000313" key="1">
    <source>
        <dbReference type="EMBL" id="KAK3254626.1"/>
    </source>
</evidence>
<proteinExistence type="predicted"/>
<reference evidence="1 2" key="1">
    <citation type="journal article" date="2015" name="Genome Biol. Evol.">
        <title>Comparative Genomics of a Bacterivorous Green Alga Reveals Evolutionary Causalities and Consequences of Phago-Mixotrophic Mode of Nutrition.</title>
        <authorList>
            <person name="Burns J.A."/>
            <person name="Paasch A."/>
            <person name="Narechania A."/>
            <person name="Kim E."/>
        </authorList>
    </citation>
    <scope>NUCLEOTIDE SEQUENCE [LARGE SCALE GENOMIC DNA]</scope>
    <source>
        <strain evidence="1 2">PLY_AMNH</strain>
    </source>
</reference>
<sequence length="189" mass="19556">GSAPHTVGHRSEPPPRPPVIAAAVNMTADAGGGEHTAAAWLLLNICKGDARSPAARTTSDEGWRTAAELVARVGDPVAEAEADEGESVAENACRMMEVLAHAFYEQVQHPDGESRPGATAAQYIMRAVAATTAALQGGGRPVPSGEAESRLVASERGEGVPPSLEATVLQNAVDAAVTRLRLHCDHAKE</sequence>
<gene>
    <name evidence="1" type="ORF">CYMTET_36164</name>
</gene>
<dbReference type="Proteomes" id="UP001190700">
    <property type="component" value="Unassembled WGS sequence"/>
</dbReference>
<dbReference type="EMBL" id="LGRX02023348">
    <property type="protein sequence ID" value="KAK3254626.1"/>
    <property type="molecule type" value="Genomic_DNA"/>
</dbReference>
<keyword evidence="2" id="KW-1185">Reference proteome</keyword>
<dbReference type="AlphaFoldDB" id="A0AAE0CGH7"/>
<feature type="non-terminal residue" evidence="1">
    <location>
        <position position="1"/>
    </location>
</feature>
<evidence type="ECO:0000313" key="2">
    <source>
        <dbReference type="Proteomes" id="UP001190700"/>
    </source>
</evidence>
<comment type="caution">
    <text evidence="1">The sequence shown here is derived from an EMBL/GenBank/DDBJ whole genome shotgun (WGS) entry which is preliminary data.</text>
</comment>
<name>A0AAE0CGH7_9CHLO</name>
<protein>
    <submittedName>
        <fullName evidence="1">Uncharacterized protein</fullName>
    </submittedName>
</protein>
<organism evidence="1 2">
    <name type="scientific">Cymbomonas tetramitiformis</name>
    <dbReference type="NCBI Taxonomy" id="36881"/>
    <lineage>
        <taxon>Eukaryota</taxon>
        <taxon>Viridiplantae</taxon>
        <taxon>Chlorophyta</taxon>
        <taxon>Pyramimonadophyceae</taxon>
        <taxon>Pyramimonadales</taxon>
        <taxon>Pyramimonadaceae</taxon>
        <taxon>Cymbomonas</taxon>
    </lineage>
</organism>